<feature type="repeat" description="ANK" evidence="3">
    <location>
        <begin position="307"/>
        <end position="339"/>
    </location>
</feature>
<dbReference type="PRINTS" id="PR01415">
    <property type="entry name" value="ANKYRIN"/>
</dbReference>
<keyword evidence="5" id="KW-1185">Reference proteome</keyword>
<name>A0A830HVG7_9CHLO</name>
<gene>
    <name evidence="4" type="ORF">PPROV_000994400</name>
</gene>
<dbReference type="InterPro" id="IPR051165">
    <property type="entry name" value="Multifunctional_ANK_Repeat"/>
</dbReference>
<keyword evidence="1" id="KW-0677">Repeat</keyword>
<evidence type="ECO:0000313" key="4">
    <source>
        <dbReference type="EMBL" id="GHP11214.1"/>
    </source>
</evidence>
<dbReference type="Gene3D" id="1.25.40.20">
    <property type="entry name" value="Ankyrin repeat-containing domain"/>
    <property type="match status" value="4"/>
</dbReference>
<evidence type="ECO:0000313" key="5">
    <source>
        <dbReference type="Proteomes" id="UP000660262"/>
    </source>
</evidence>
<dbReference type="OrthoDB" id="504812at2759"/>
<sequence length="581" mass="60581">MTTHYPDRGFSPSFLSPHSSFSFSTMESMSDLFAQMASGGPLPPSMTRPRVSMGPSSILTAARDDNVALIRSLCAPPSSTAVDSCNQIGQSAIHIACIHGRLASVELLLELGSDPSLPNDRGSTPLHFAATAKRNVKEVVALLLSKGADPDTMDMSGRLPFEMCSDNEVREMLGGPSQALLDAAANGNVDALTSILAAGPNTDGADSDGQCALHLAAMNGHLPCVQALVNAAATVDIFNMRGETPLFLAAAEGDADVVKFLLDHGADPSVQRVNEQAEKYSEAMGWISSGGGAPPGASDSAMTDAPMDDAPLHVCAAEGDEDMVELLLERGAFVDARDAEQKTPLHIALDENELGVAKLLLDAGADPCTGNRGTTTVLHWCASRGKVKAMRMLLEAGASKISGPEIGEALIEDGGADPMETPDEPAHIVAARLSARFRNRRWLGSSSWTPLLLACRQGKPEAVQLLVQYAMANPFDRTPASATRVTSAVANAPAANASSGHGSGRTALHIIAGNGTVNCLDPLLDSVRKLAIAHPDHASVLIDALLAKDCDGRTPMDVAVDSGHAELSKIIADKAAEACRV</sequence>
<dbReference type="InterPro" id="IPR036770">
    <property type="entry name" value="Ankyrin_rpt-contain_sf"/>
</dbReference>
<reference evidence="4" key="1">
    <citation type="submission" date="2020-10" db="EMBL/GenBank/DDBJ databases">
        <title>Unveiling of a novel bifunctional photoreceptor, Dualchrome1, isolated from a cosmopolitan green alga.</title>
        <authorList>
            <person name="Suzuki S."/>
            <person name="Kawachi M."/>
        </authorList>
    </citation>
    <scope>NUCLEOTIDE SEQUENCE</scope>
    <source>
        <strain evidence="4">NIES 2893</strain>
    </source>
</reference>
<feature type="repeat" description="ANK" evidence="3">
    <location>
        <begin position="241"/>
        <end position="273"/>
    </location>
</feature>
<keyword evidence="2 3" id="KW-0040">ANK repeat</keyword>
<dbReference type="EMBL" id="BNJQ01000033">
    <property type="protein sequence ID" value="GHP11214.1"/>
    <property type="molecule type" value="Genomic_DNA"/>
</dbReference>
<dbReference type="Pfam" id="PF12796">
    <property type="entry name" value="Ank_2"/>
    <property type="match status" value="4"/>
</dbReference>
<accession>A0A830HVG7</accession>
<feature type="repeat" description="ANK" evidence="3">
    <location>
        <begin position="88"/>
        <end position="120"/>
    </location>
</feature>
<dbReference type="SUPFAM" id="SSF48403">
    <property type="entry name" value="Ankyrin repeat"/>
    <property type="match status" value="2"/>
</dbReference>
<feature type="repeat" description="ANK" evidence="3">
    <location>
        <begin position="121"/>
        <end position="155"/>
    </location>
</feature>
<dbReference type="PANTHER" id="PTHR24123:SF33">
    <property type="entry name" value="PROTEIN HOS4"/>
    <property type="match status" value="1"/>
</dbReference>
<evidence type="ECO:0000256" key="1">
    <source>
        <dbReference type="ARBA" id="ARBA00022737"/>
    </source>
</evidence>
<dbReference type="PANTHER" id="PTHR24123">
    <property type="entry name" value="ANKYRIN REPEAT-CONTAINING"/>
    <property type="match status" value="1"/>
</dbReference>
<evidence type="ECO:0000256" key="2">
    <source>
        <dbReference type="ARBA" id="ARBA00023043"/>
    </source>
</evidence>
<protein>
    <submittedName>
        <fullName evidence="4">Uncharacterized protein</fullName>
    </submittedName>
</protein>
<feature type="repeat" description="ANK" evidence="3">
    <location>
        <begin position="208"/>
        <end position="240"/>
    </location>
</feature>
<dbReference type="SMART" id="SM00248">
    <property type="entry name" value="ANK"/>
    <property type="match status" value="10"/>
</dbReference>
<dbReference type="PROSITE" id="PS50088">
    <property type="entry name" value="ANK_REPEAT"/>
    <property type="match status" value="6"/>
</dbReference>
<dbReference type="PROSITE" id="PS50297">
    <property type="entry name" value="ANK_REP_REGION"/>
    <property type="match status" value="6"/>
</dbReference>
<comment type="caution">
    <text evidence="4">The sequence shown here is derived from an EMBL/GenBank/DDBJ whole genome shotgun (WGS) entry which is preliminary data.</text>
</comment>
<organism evidence="4 5">
    <name type="scientific">Pycnococcus provasolii</name>
    <dbReference type="NCBI Taxonomy" id="41880"/>
    <lineage>
        <taxon>Eukaryota</taxon>
        <taxon>Viridiplantae</taxon>
        <taxon>Chlorophyta</taxon>
        <taxon>Pseudoscourfieldiophyceae</taxon>
        <taxon>Pseudoscourfieldiales</taxon>
        <taxon>Pycnococcaceae</taxon>
        <taxon>Pycnococcus</taxon>
    </lineage>
</organism>
<dbReference type="AlphaFoldDB" id="A0A830HVG7"/>
<dbReference type="InterPro" id="IPR002110">
    <property type="entry name" value="Ankyrin_rpt"/>
</dbReference>
<proteinExistence type="predicted"/>
<evidence type="ECO:0000256" key="3">
    <source>
        <dbReference type="PROSITE-ProRule" id="PRU00023"/>
    </source>
</evidence>
<dbReference type="Proteomes" id="UP000660262">
    <property type="component" value="Unassembled WGS sequence"/>
</dbReference>
<dbReference type="Pfam" id="PF00023">
    <property type="entry name" value="Ank"/>
    <property type="match status" value="1"/>
</dbReference>
<feature type="repeat" description="ANK" evidence="3">
    <location>
        <begin position="340"/>
        <end position="372"/>
    </location>
</feature>